<dbReference type="PANTHER" id="PTHR35007:SF2">
    <property type="entry name" value="PILUS ASSEMBLE PROTEIN"/>
    <property type="match status" value="1"/>
</dbReference>
<feature type="domain" description="Type II secretion system protein GspF" evidence="7">
    <location>
        <begin position="151"/>
        <end position="277"/>
    </location>
</feature>
<evidence type="ECO:0000313" key="9">
    <source>
        <dbReference type="Proteomes" id="UP000403266"/>
    </source>
</evidence>
<name>A0A5N7MJM6_9HYPH</name>
<keyword evidence="2" id="KW-1003">Cell membrane</keyword>
<evidence type="ECO:0000256" key="3">
    <source>
        <dbReference type="ARBA" id="ARBA00022692"/>
    </source>
</evidence>
<evidence type="ECO:0000256" key="5">
    <source>
        <dbReference type="ARBA" id="ARBA00023136"/>
    </source>
</evidence>
<evidence type="ECO:0000256" key="2">
    <source>
        <dbReference type="ARBA" id="ARBA00022475"/>
    </source>
</evidence>
<comment type="caution">
    <text evidence="8">The sequence shown here is derived from an EMBL/GenBank/DDBJ whole genome shotgun (WGS) entry which is preliminary data.</text>
</comment>
<keyword evidence="3 6" id="KW-0812">Transmembrane</keyword>
<organism evidence="8 9">
    <name type="scientific">Microvirga tunisiensis</name>
    <dbReference type="NCBI Taxonomy" id="2108360"/>
    <lineage>
        <taxon>Bacteria</taxon>
        <taxon>Pseudomonadati</taxon>
        <taxon>Pseudomonadota</taxon>
        <taxon>Alphaproteobacteria</taxon>
        <taxon>Hyphomicrobiales</taxon>
        <taxon>Methylobacteriaceae</taxon>
        <taxon>Microvirga</taxon>
    </lineage>
</organism>
<keyword evidence="9" id="KW-1185">Reference proteome</keyword>
<gene>
    <name evidence="8" type="ORF">FS320_02620</name>
</gene>
<reference evidence="8 9" key="1">
    <citation type="journal article" date="2019" name="Syst. Appl. Microbiol.">
        <title>Microvirga tunisiensis sp. nov., a root nodule symbiotic bacterium isolated from Lupinus micranthus and L. luteus grown in Northern Tunisia.</title>
        <authorList>
            <person name="Msaddak A."/>
            <person name="Rejili M."/>
            <person name="Duran D."/>
            <person name="Mars M."/>
            <person name="Palacios J.M."/>
            <person name="Ruiz-Argueso T."/>
            <person name="Rey L."/>
            <person name="Imperial J."/>
        </authorList>
    </citation>
    <scope>NUCLEOTIDE SEQUENCE [LARGE SCALE GENOMIC DNA]</scope>
    <source>
        <strain evidence="8 9">Lmie10</strain>
    </source>
</reference>
<dbReference type="OrthoDB" id="9810662at2"/>
<feature type="transmembrane region" description="Helical" evidence="6">
    <location>
        <begin position="262"/>
        <end position="289"/>
    </location>
</feature>
<evidence type="ECO:0000259" key="7">
    <source>
        <dbReference type="Pfam" id="PF00482"/>
    </source>
</evidence>
<protein>
    <submittedName>
        <fullName evidence="8">Type II secretion system F family protein</fullName>
    </submittedName>
</protein>
<keyword evidence="4 6" id="KW-1133">Transmembrane helix</keyword>
<evidence type="ECO:0000313" key="8">
    <source>
        <dbReference type="EMBL" id="MPR24146.1"/>
    </source>
</evidence>
<proteinExistence type="predicted"/>
<dbReference type="InterPro" id="IPR018076">
    <property type="entry name" value="T2SS_GspF_dom"/>
</dbReference>
<evidence type="ECO:0000256" key="4">
    <source>
        <dbReference type="ARBA" id="ARBA00022989"/>
    </source>
</evidence>
<keyword evidence="5 6" id="KW-0472">Membrane</keyword>
<dbReference type="AlphaFoldDB" id="A0A5N7MJM6"/>
<sequence length="290" mass="32373">MNLPAFSSEDAAYKRRLQDIKSVHYEFSKDGPKRRHVTPPLRSLALMAVNSLDLRKHLGSDDHKERLIQAGFRTPTSETMYLFARFACPVIVALFSVIHLFGLNTFDVELPMQIGGVLLAALFGLKLPDIYIKNALIKRQDEIRKAWPDCLDLMLICVEAGMTIEMTFRKVSQEIDIQSKALAEELTYTLAELSHLADRAQAYTNLGERTGLEDVKNVAVSLTQAERVGTPIGQALRTLAQDSRDRRMTAAEKKAASLGPKLTVPMIAFFLPVMLFLLGWPGVIAAMGWK</sequence>
<dbReference type="Proteomes" id="UP000403266">
    <property type="component" value="Unassembled WGS sequence"/>
</dbReference>
<feature type="transmembrane region" description="Helical" evidence="6">
    <location>
        <begin position="82"/>
        <end position="102"/>
    </location>
</feature>
<dbReference type="GO" id="GO:0005886">
    <property type="term" value="C:plasma membrane"/>
    <property type="evidence" value="ECO:0007669"/>
    <property type="project" value="UniProtKB-SubCell"/>
</dbReference>
<evidence type="ECO:0000256" key="1">
    <source>
        <dbReference type="ARBA" id="ARBA00004651"/>
    </source>
</evidence>
<dbReference type="PANTHER" id="PTHR35007">
    <property type="entry name" value="INTEGRAL MEMBRANE PROTEIN-RELATED"/>
    <property type="match status" value="1"/>
</dbReference>
<evidence type="ECO:0000256" key="6">
    <source>
        <dbReference type="SAM" id="Phobius"/>
    </source>
</evidence>
<dbReference type="EMBL" id="VOSK01000003">
    <property type="protein sequence ID" value="MPR24146.1"/>
    <property type="molecule type" value="Genomic_DNA"/>
</dbReference>
<comment type="subcellular location">
    <subcellularLocation>
        <location evidence="1">Cell membrane</location>
        <topology evidence="1">Multi-pass membrane protein</topology>
    </subcellularLocation>
</comment>
<accession>A0A5N7MJM6</accession>
<feature type="transmembrane region" description="Helical" evidence="6">
    <location>
        <begin position="114"/>
        <end position="132"/>
    </location>
</feature>
<dbReference type="Pfam" id="PF00482">
    <property type="entry name" value="T2SSF"/>
    <property type="match status" value="1"/>
</dbReference>